<dbReference type="Gene3D" id="3.40.30.10">
    <property type="entry name" value="Glutaredoxin"/>
    <property type="match status" value="1"/>
</dbReference>
<organism evidence="2">
    <name type="scientific">uncultured Sulfurovum sp</name>
    <dbReference type="NCBI Taxonomy" id="269237"/>
    <lineage>
        <taxon>Bacteria</taxon>
        <taxon>Pseudomonadati</taxon>
        <taxon>Campylobacterota</taxon>
        <taxon>Epsilonproteobacteria</taxon>
        <taxon>Campylobacterales</taxon>
        <taxon>Sulfurovaceae</taxon>
        <taxon>Sulfurovum</taxon>
        <taxon>environmental samples</taxon>
    </lineage>
</organism>
<evidence type="ECO:0000256" key="1">
    <source>
        <dbReference type="ARBA" id="ARBA00023284"/>
    </source>
</evidence>
<reference evidence="2" key="1">
    <citation type="submission" date="2020-01" db="EMBL/GenBank/DDBJ databases">
        <authorList>
            <person name="Meier V. D."/>
            <person name="Meier V D."/>
        </authorList>
    </citation>
    <scope>NUCLEOTIDE SEQUENCE</scope>
    <source>
        <strain evidence="2">HLG_WM_MAG_03</strain>
    </source>
</reference>
<keyword evidence="1" id="KW-0676">Redox-active center</keyword>
<dbReference type="EMBL" id="CACVAR010000082">
    <property type="protein sequence ID" value="CAA6801180.1"/>
    <property type="molecule type" value="Genomic_DNA"/>
</dbReference>
<dbReference type="SUPFAM" id="SSF52833">
    <property type="entry name" value="Thioredoxin-like"/>
    <property type="match status" value="1"/>
</dbReference>
<gene>
    <name evidence="2" type="ORF">HELGO_WM32985</name>
</gene>
<evidence type="ECO:0000313" key="2">
    <source>
        <dbReference type="EMBL" id="CAA6801180.1"/>
    </source>
</evidence>
<name>A0A6S6RW28_9BACT</name>
<dbReference type="InterPro" id="IPR017937">
    <property type="entry name" value="Thioredoxin_CS"/>
</dbReference>
<dbReference type="PROSITE" id="PS51354">
    <property type="entry name" value="GLUTAREDOXIN_2"/>
    <property type="match status" value="1"/>
</dbReference>
<dbReference type="Pfam" id="PF13899">
    <property type="entry name" value="Thioredoxin_7"/>
    <property type="match status" value="1"/>
</dbReference>
<dbReference type="InterPro" id="IPR036249">
    <property type="entry name" value="Thioredoxin-like_sf"/>
</dbReference>
<proteinExistence type="predicted"/>
<accession>A0A6S6RW28</accession>
<protein>
    <submittedName>
        <fullName evidence="2">Uncharacterized protein</fullName>
    </submittedName>
</protein>
<dbReference type="PROSITE" id="PS00194">
    <property type="entry name" value="THIOREDOXIN_1"/>
    <property type="match status" value="1"/>
</dbReference>
<dbReference type="AlphaFoldDB" id="A0A6S6RW28"/>
<sequence length="286" mass="32814">MRNNVERKKMKHLKLILLTLVATLSIKAQSFYVLTGVNSYDPIVISEGKDLVVFNDDIKSLMQAQALELDINTRGNPSRVLAFIISKFSVGNTIGVRVSLELGEYVKRKGSEEEVFALSYVGKRSFAYVKEDLEDDLADTVEELLEAFSTQYKDDNKKFSKSKKVVTHETFDKDMAYENNYKVALEKAKKEGKKIMVFMTTAYCPWCRKLENRILSQTHIDKRIKATHVPVMLNYDKKEFPENLKKSSIVPTLYILNAKTEKIEETFVGFAARNMFLNYLKSQDGK</sequence>